<dbReference type="Gramene" id="OPUNC12G01890.1">
    <property type="protein sequence ID" value="OPUNC12G01890.1"/>
    <property type="gene ID" value="OPUNC12G01890"/>
</dbReference>
<evidence type="ECO:0000256" key="1">
    <source>
        <dbReference type="SAM" id="MobiDB-lite"/>
    </source>
</evidence>
<feature type="compositionally biased region" description="Polar residues" evidence="1">
    <location>
        <begin position="11"/>
        <end position="22"/>
    </location>
</feature>
<dbReference type="EnsemblPlants" id="OPUNC12G01890.1">
    <property type="protein sequence ID" value="OPUNC12G01890.1"/>
    <property type="gene ID" value="OPUNC12G01890"/>
</dbReference>
<dbReference type="AlphaFoldDB" id="A0A0E0MJA3"/>
<accession>A0A0E0MJA3</accession>
<dbReference type="HOGENOM" id="CLU_1333804_0_0_1"/>
<feature type="region of interest" description="Disordered" evidence="1">
    <location>
        <begin position="105"/>
        <end position="129"/>
    </location>
</feature>
<reference evidence="2" key="2">
    <citation type="submission" date="2018-05" db="EMBL/GenBank/DDBJ databases">
        <title>OpunRS2 (Oryza punctata Reference Sequence Version 2).</title>
        <authorList>
            <person name="Zhang J."/>
            <person name="Kudrna D."/>
            <person name="Lee S."/>
            <person name="Talag J."/>
            <person name="Welchert J."/>
            <person name="Wing R.A."/>
        </authorList>
    </citation>
    <scope>NUCLEOTIDE SEQUENCE [LARGE SCALE GENOMIC DNA]</scope>
</reference>
<evidence type="ECO:0000313" key="2">
    <source>
        <dbReference type="EnsemblPlants" id="OPUNC12G01890.1"/>
    </source>
</evidence>
<name>A0A0E0MJA3_ORYPU</name>
<keyword evidence="3" id="KW-1185">Reference proteome</keyword>
<reference evidence="2" key="1">
    <citation type="submission" date="2015-04" db="UniProtKB">
        <authorList>
            <consortium name="EnsemblPlants"/>
        </authorList>
    </citation>
    <scope>IDENTIFICATION</scope>
</reference>
<feature type="region of interest" description="Disordered" evidence="1">
    <location>
        <begin position="1"/>
        <end position="22"/>
    </location>
</feature>
<organism evidence="2">
    <name type="scientific">Oryza punctata</name>
    <name type="common">Red rice</name>
    <dbReference type="NCBI Taxonomy" id="4537"/>
    <lineage>
        <taxon>Eukaryota</taxon>
        <taxon>Viridiplantae</taxon>
        <taxon>Streptophyta</taxon>
        <taxon>Embryophyta</taxon>
        <taxon>Tracheophyta</taxon>
        <taxon>Spermatophyta</taxon>
        <taxon>Magnoliopsida</taxon>
        <taxon>Liliopsida</taxon>
        <taxon>Poales</taxon>
        <taxon>Poaceae</taxon>
        <taxon>BOP clade</taxon>
        <taxon>Oryzoideae</taxon>
        <taxon>Oryzeae</taxon>
        <taxon>Oryzinae</taxon>
        <taxon>Oryza</taxon>
    </lineage>
</organism>
<proteinExistence type="predicted"/>
<evidence type="ECO:0000313" key="3">
    <source>
        <dbReference type="Proteomes" id="UP000026962"/>
    </source>
</evidence>
<sequence length="206" mass="23068">MDSGDGVTLASRRTTPLEGTSTLRINPLPAPFDLVGNIEHSTDRRHTMATDQIPPTSRTADDILHNTKKARLHQEVQSPIPEGRSIHELDVETKDKKPVEVVHTSDAGNVDHLSKIPSQQEQAKPPEGLPRSCYSCKSQLMTDLKHPVGGDCEKVQFTSPPLFIWMMKMILIILNLSYAKTLITHQIRFPQACLARRGDWEFREGS</sequence>
<protein>
    <submittedName>
        <fullName evidence="2">Uncharacterized protein</fullName>
    </submittedName>
</protein>
<dbReference type="Proteomes" id="UP000026962">
    <property type="component" value="Chromosome 12"/>
</dbReference>